<dbReference type="InParanoid" id="A0A1V9XI82"/>
<dbReference type="InterPro" id="IPR013783">
    <property type="entry name" value="Ig-like_fold"/>
</dbReference>
<gene>
    <name evidence="2" type="ORF">BIW11_09937</name>
</gene>
<evidence type="ECO:0000313" key="2">
    <source>
        <dbReference type="EMBL" id="OQR73131.1"/>
    </source>
</evidence>
<dbReference type="SUPFAM" id="SSF48726">
    <property type="entry name" value="Immunoglobulin"/>
    <property type="match status" value="2"/>
</dbReference>
<name>A0A1V9XI82_9ACAR</name>
<dbReference type="InterPro" id="IPR007110">
    <property type="entry name" value="Ig-like_dom"/>
</dbReference>
<dbReference type="Pfam" id="PF07679">
    <property type="entry name" value="I-set"/>
    <property type="match status" value="2"/>
</dbReference>
<protein>
    <submittedName>
        <fullName evidence="2">Titin-like</fullName>
    </submittedName>
</protein>
<dbReference type="PANTHER" id="PTHR47633:SF4">
    <property type="entry name" value="MYOPALLADIN ISOFORM X1"/>
    <property type="match status" value="1"/>
</dbReference>
<dbReference type="InterPro" id="IPR013098">
    <property type="entry name" value="Ig_I-set"/>
</dbReference>
<dbReference type="Proteomes" id="UP000192247">
    <property type="component" value="Unassembled WGS sequence"/>
</dbReference>
<dbReference type="SMART" id="SM00409">
    <property type="entry name" value="IG"/>
    <property type="match status" value="1"/>
</dbReference>
<sequence length="201" mass="21858">YHNSRPIKESSDVKFEFEGDRCSLIIFPSRQPHQGSYHCKAVNPAGEATSSCKLVVLQKATTPDSSLSRDGTPTTSMQVARLGSTGGPARITRPLTDIHAKHGEKVKLIIGIECDPVPEVIWSFQGRPILLDGDYVFDHFNSSYILELPRATVDHAGTYSVEVRNASGSQHSTCRVTVEPLPEDSLALVPTQEDAGDIVST</sequence>
<dbReference type="STRING" id="418985.A0A1V9XI82"/>
<dbReference type="PANTHER" id="PTHR47633">
    <property type="entry name" value="IMMUNOGLOBULIN"/>
    <property type="match status" value="1"/>
</dbReference>
<reference evidence="2 3" key="1">
    <citation type="journal article" date="2017" name="Gigascience">
        <title>Draft genome of the honey bee ectoparasitic mite, Tropilaelaps mercedesae, is shaped by the parasitic life history.</title>
        <authorList>
            <person name="Dong X."/>
            <person name="Armstrong S.D."/>
            <person name="Xia D."/>
            <person name="Makepeace B.L."/>
            <person name="Darby A.C."/>
            <person name="Kadowaki T."/>
        </authorList>
    </citation>
    <scope>NUCLEOTIDE SEQUENCE [LARGE SCALE GENOMIC DNA]</scope>
    <source>
        <strain evidence="2">Wuxi-XJTLU</strain>
    </source>
</reference>
<dbReference type="InterPro" id="IPR036179">
    <property type="entry name" value="Ig-like_dom_sf"/>
</dbReference>
<accession>A0A1V9XI82</accession>
<evidence type="ECO:0000259" key="1">
    <source>
        <dbReference type="PROSITE" id="PS50835"/>
    </source>
</evidence>
<feature type="non-terminal residue" evidence="2">
    <location>
        <position position="1"/>
    </location>
</feature>
<dbReference type="PROSITE" id="PS50835">
    <property type="entry name" value="IG_LIKE"/>
    <property type="match status" value="1"/>
</dbReference>
<dbReference type="EMBL" id="MNPL01010419">
    <property type="protein sequence ID" value="OQR73131.1"/>
    <property type="molecule type" value="Genomic_DNA"/>
</dbReference>
<organism evidence="2 3">
    <name type="scientific">Tropilaelaps mercedesae</name>
    <dbReference type="NCBI Taxonomy" id="418985"/>
    <lineage>
        <taxon>Eukaryota</taxon>
        <taxon>Metazoa</taxon>
        <taxon>Ecdysozoa</taxon>
        <taxon>Arthropoda</taxon>
        <taxon>Chelicerata</taxon>
        <taxon>Arachnida</taxon>
        <taxon>Acari</taxon>
        <taxon>Parasitiformes</taxon>
        <taxon>Mesostigmata</taxon>
        <taxon>Gamasina</taxon>
        <taxon>Dermanyssoidea</taxon>
        <taxon>Laelapidae</taxon>
        <taxon>Tropilaelaps</taxon>
    </lineage>
</organism>
<dbReference type="OrthoDB" id="6432450at2759"/>
<proteinExistence type="predicted"/>
<dbReference type="AlphaFoldDB" id="A0A1V9XI82"/>
<dbReference type="Gene3D" id="2.60.40.10">
    <property type="entry name" value="Immunoglobulins"/>
    <property type="match status" value="2"/>
</dbReference>
<dbReference type="InterPro" id="IPR003599">
    <property type="entry name" value="Ig_sub"/>
</dbReference>
<feature type="domain" description="Ig-like" evidence="1">
    <location>
        <begin position="88"/>
        <end position="177"/>
    </location>
</feature>
<evidence type="ECO:0000313" key="3">
    <source>
        <dbReference type="Proteomes" id="UP000192247"/>
    </source>
</evidence>
<keyword evidence="3" id="KW-1185">Reference proteome</keyword>
<comment type="caution">
    <text evidence="2">The sequence shown here is derived from an EMBL/GenBank/DDBJ whole genome shotgun (WGS) entry which is preliminary data.</text>
</comment>